<dbReference type="PROSITE" id="PS50883">
    <property type="entry name" value="EAL"/>
    <property type="match status" value="1"/>
</dbReference>
<dbReference type="Pfam" id="PF08448">
    <property type="entry name" value="PAS_4"/>
    <property type="match status" value="1"/>
</dbReference>
<dbReference type="InterPro" id="IPR029016">
    <property type="entry name" value="GAF-like_dom_sf"/>
</dbReference>
<evidence type="ECO:0000259" key="5">
    <source>
        <dbReference type="PROSITE" id="PS50883"/>
    </source>
</evidence>
<dbReference type="RefSeq" id="WP_103525367.1">
    <property type="nucleotide sequence ID" value="NZ_JAIZDC010000006.1"/>
</dbReference>
<dbReference type="Pfam" id="PF13185">
    <property type="entry name" value="GAF_2"/>
    <property type="match status" value="1"/>
</dbReference>
<evidence type="ECO:0000313" key="8">
    <source>
        <dbReference type="Proteomes" id="UP000274139"/>
    </source>
</evidence>
<accession>A0A454JGD2</accession>
<feature type="domain" description="PAS" evidence="3">
    <location>
        <begin position="489"/>
        <end position="560"/>
    </location>
</feature>
<reference evidence="7 8" key="1">
    <citation type="submission" date="2018-10" db="EMBL/GenBank/DDBJ databases">
        <title>Draft genome sequence of Aquitalea MWU14-2217 isolated from a wild cranberry bog in Provincetown, Massachusetts.</title>
        <authorList>
            <person name="Ebadzadsahrai G."/>
            <person name="Soby S."/>
        </authorList>
    </citation>
    <scope>NUCLEOTIDE SEQUENCE [LARGE SCALE GENOMIC DNA]</scope>
    <source>
        <strain evidence="7 8">MWU14-2217</strain>
    </source>
</reference>
<dbReference type="Gene3D" id="3.30.450.40">
    <property type="match status" value="1"/>
</dbReference>
<feature type="domain" description="EAL" evidence="5">
    <location>
        <begin position="787"/>
        <end position="1040"/>
    </location>
</feature>
<dbReference type="PANTHER" id="PTHR44757:SF2">
    <property type="entry name" value="BIOFILM ARCHITECTURE MAINTENANCE PROTEIN MBAA"/>
    <property type="match status" value="1"/>
</dbReference>
<dbReference type="InterPro" id="IPR035965">
    <property type="entry name" value="PAS-like_dom_sf"/>
</dbReference>
<dbReference type="CDD" id="cd01949">
    <property type="entry name" value="GGDEF"/>
    <property type="match status" value="1"/>
</dbReference>
<keyword evidence="2" id="KW-1133">Transmembrane helix</keyword>
<dbReference type="AlphaFoldDB" id="A0A454JGD2"/>
<dbReference type="SUPFAM" id="SSF141868">
    <property type="entry name" value="EAL domain-like"/>
    <property type="match status" value="1"/>
</dbReference>
<dbReference type="Pfam" id="PF00563">
    <property type="entry name" value="EAL"/>
    <property type="match status" value="1"/>
</dbReference>
<dbReference type="SMART" id="SM00086">
    <property type="entry name" value="PAC"/>
    <property type="match status" value="1"/>
</dbReference>
<dbReference type="InterPro" id="IPR000014">
    <property type="entry name" value="PAS"/>
</dbReference>
<protein>
    <submittedName>
        <fullName evidence="7">EAL domain-containing protein</fullName>
    </submittedName>
</protein>
<dbReference type="SUPFAM" id="SSF55785">
    <property type="entry name" value="PYP-like sensor domain (PAS domain)"/>
    <property type="match status" value="1"/>
</dbReference>
<dbReference type="SMART" id="SM00052">
    <property type="entry name" value="EAL"/>
    <property type="match status" value="1"/>
</dbReference>
<dbReference type="FunFam" id="3.20.20.450:FF:000001">
    <property type="entry name" value="Cyclic di-GMP phosphodiesterase yahA"/>
    <property type="match status" value="1"/>
</dbReference>
<comment type="catalytic activity">
    <reaction evidence="1">
        <text>3',3'-c-di-GMP + H2O = 5'-phosphoguanylyl(3'-&gt;5')guanosine + H(+)</text>
        <dbReference type="Rhea" id="RHEA:24902"/>
        <dbReference type="ChEBI" id="CHEBI:15377"/>
        <dbReference type="ChEBI" id="CHEBI:15378"/>
        <dbReference type="ChEBI" id="CHEBI:58754"/>
        <dbReference type="ChEBI" id="CHEBI:58805"/>
        <dbReference type="EC" id="3.1.4.52"/>
    </reaction>
    <physiologicalReaction direction="left-to-right" evidence="1">
        <dbReference type="Rhea" id="RHEA:24903"/>
    </physiologicalReaction>
</comment>
<dbReference type="CDD" id="cd00130">
    <property type="entry name" value="PAS"/>
    <property type="match status" value="1"/>
</dbReference>
<dbReference type="CDD" id="cd01948">
    <property type="entry name" value="EAL"/>
    <property type="match status" value="1"/>
</dbReference>
<dbReference type="InterPro" id="IPR029787">
    <property type="entry name" value="Nucleotide_cyclase"/>
</dbReference>
<evidence type="ECO:0000256" key="2">
    <source>
        <dbReference type="SAM" id="Phobius"/>
    </source>
</evidence>
<dbReference type="InterPro" id="IPR052155">
    <property type="entry name" value="Biofilm_reg_signaling"/>
</dbReference>
<evidence type="ECO:0000259" key="6">
    <source>
        <dbReference type="PROSITE" id="PS50887"/>
    </source>
</evidence>
<dbReference type="Gene3D" id="3.20.20.450">
    <property type="entry name" value="EAL domain"/>
    <property type="match status" value="1"/>
</dbReference>
<dbReference type="FunFam" id="3.30.70.270:FF:000001">
    <property type="entry name" value="Diguanylate cyclase domain protein"/>
    <property type="match status" value="1"/>
</dbReference>
<feature type="transmembrane region" description="Helical" evidence="2">
    <location>
        <begin position="14"/>
        <end position="33"/>
    </location>
</feature>
<dbReference type="PANTHER" id="PTHR44757">
    <property type="entry name" value="DIGUANYLATE CYCLASE DGCP"/>
    <property type="match status" value="1"/>
</dbReference>
<dbReference type="InterPro" id="IPR000700">
    <property type="entry name" value="PAS-assoc_C"/>
</dbReference>
<dbReference type="SUPFAM" id="SSF55073">
    <property type="entry name" value="Nucleotide cyclase"/>
    <property type="match status" value="1"/>
</dbReference>
<dbReference type="Proteomes" id="UP000274139">
    <property type="component" value="Unassembled WGS sequence"/>
</dbReference>
<feature type="domain" description="PAC" evidence="4">
    <location>
        <begin position="562"/>
        <end position="614"/>
    </location>
</feature>
<dbReference type="InterPro" id="IPR001633">
    <property type="entry name" value="EAL_dom"/>
</dbReference>
<organism evidence="7 8">
    <name type="scientific">Aquitalea palustris</name>
    <dbReference type="NCBI Taxonomy" id="2480983"/>
    <lineage>
        <taxon>Bacteria</taxon>
        <taxon>Pseudomonadati</taxon>
        <taxon>Pseudomonadota</taxon>
        <taxon>Betaproteobacteria</taxon>
        <taxon>Neisseriales</taxon>
        <taxon>Chromobacteriaceae</taxon>
        <taxon>Aquitalea</taxon>
    </lineage>
</organism>
<dbReference type="InterPro" id="IPR001610">
    <property type="entry name" value="PAC"/>
</dbReference>
<dbReference type="SMART" id="SM00065">
    <property type="entry name" value="GAF"/>
    <property type="match status" value="1"/>
</dbReference>
<dbReference type="InterPro" id="IPR043128">
    <property type="entry name" value="Rev_trsase/Diguanyl_cyclase"/>
</dbReference>
<evidence type="ECO:0000256" key="1">
    <source>
        <dbReference type="ARBA" id="ARBA00051114"/>
    </source>
</evidence>
<dbReference type="GO" id="GO:0071732">
    <property type="term" value="P:cellular response to nitric oxide"/>
    <property type="evidence" value="ECO:0007669"/>
    <property type="project" value="UniProtKB-ARBA"/>
</dbReference>
<dbReference type="SMART" id="SM00267">
    <property type="entry name" value="GGDEF"/>
    <property type="match status" value="1"/>
</dbReference>
<feature type="domain" description="GGDEF" evidence="6">
    <location>
        <begin position="646"/>
        <end position="778"/>
    </location>
</feature>
<evidence type="ECO:0000313" key="7">
    <source>
        <dbReference type="EMBL" id="RMC95344.1"/>
    </source>
</evidence>
<dbReference type="NCBIfam" id="TIGR00254">
    <property type="entry name" value="GGDEF"/>
    <property type="match status" value="1"/>
</dbReference>
<gene>
    <name evidence="7" type="ORF">EAY64_13990</name>
</gene>
<dbReference type="InterPro" id="IPR035919">
    <property type="entry name" value="EAL_sf"/>
</dbReference>
<dbReference type="SUPFAM" id="SSF55781">
    <property type="entry name" value="GAF domain-like"/>
    <property type="match status" value="1"/>
</dbReference>
<keyword evidence="2" id="KW-0812">Transmembrane</keyword>
<dbReference type="PROSITE" id="PS50112">
    <property type="entry name" value="PAS"/>
    <property type="match status" value="1"/>
</dbReference>
<evidence type="ECO:0000259" key="3">
    <source>
        <dbReference type="PROSITE" id="PS50112"/>
    </source>
</evidence>
<dbReference type="EMBL" id="RFAR01000057">
    <property type="protein sequence ID" value="RMC95344.1"/>
    <property type="molecule type" value="Genomic_DNA"/>
</dbReference>
<dbReference type="Gene3D" id="3.30.450.20">
    <property type="entry name" value="PAS domain"/>
    <property type="match status" value="1"/>
</dbReference>
<dbReference type="InterPro" id="IPR003018">
    <property type="entry name" value="GAF"/>
</dbReference>
<dbReference type="NCBIfam" id="TIGR00229">
    <property type="entry name" value="sensory_box"/>
    <property type="match status" value="1"/>
</dbReference>
<dbReference type="Pfam" id="PF00990">
    <property type="entry name" value="GGDEF"/>
    <property type="match status" value="1"/>
</dbReference>
<feature type="transmembrane region" description="Helical" evidence="2">
    <location>
        <begin position="218"/>
        <end position="236"/>
    </location>
</feature>
<dbReference type="OrthoDB" id="9813903at2"/>
<keyword evidence="2" id="KW-0472">Membrane</keyword>
<dbReference type="Gene3D" id="3.30.70.270">
    <property type="match status" value="1"/>
</dbReference>
<comment type="caution">
    <text evidence="7">The sequence shown here is derived from an EMBL/GenBank/DDBJ whole genome shotgun (WGS) entry which is preliminary data.</text>
</comment>
<sequence length="1048" mass="116795">MLTVRSKLLLLSRYFWLILLVFIAFTVSFVLYVRAEKAIDRANDARHASILLAGELRQSSDDLTRMVRTYVVTGDPVYQQHYREILAIREGKAARPLDYQNIYWDLVLEDDHRPQAASVAPSLLQRMREAGFTPDEMARLAEAKAKSDALTRTELAAMALVASAPALDSPQRQQAIRMLHDAAYHRAKAAIMQPIADFNRLSAQRTLLAVEDAERYALQLRWISVAFGLLLLPLLWGQRRNLRNVLGGSVDELHSSIARLGSGDFSRPVPLGRSSRHSVMGWLAETRDKLQRLEAARRQADAHNLRLTGLYNALSQCNQAIVRSRSERELFERMCQAAVEHGGMKMVWVGLLDEDARHIRPLCAHGSGTEYLADLPLATDEADPLSHGPTGRAVRTGQAQWCQDFQHDPATAPWHERAVLYGWGASAALPLQCDGKIIGALTLYSGEPHAFDEAARMLIEEMVMDLDYALDSFQREQARQAANTALQLSEQRLRTIIETEPECIKVVGADGQLLEMNRAGMAMLQADSLQQIQQLGLMHFVLPEHHAAFMQLHQQVMSGHSGTLEFEICGLQGQRRWLETHAAPMRDEGGSISMLLAITRDITLRKQNEQHIRYLAHYDVLTGLPNRVMLEEQAELTLQQVARQQQALALMFLDLDHFKDINDSLGHSIGDALLVQLATRLRQALPDGALVSRLGGDEFILLLPGIDAARAEALARQLLDDIAHPYQVAPYDLNVSASIGIALYPQDGVDLETLSRRADAAMYLAKKAGRSCFRFYTTAIQEKAARHLQLVNALRVALEQQQFHIHYQPQLSMAGGQLVGAEALLRWEHPELGNISPAEFIPVAEDCGLILQLGEWVLRHAVRQARQWREQGLALVMGVNLSAVQFRQPDLPALVARILQEEGLPASALELELTEGVAMYDPQQAIAVMNVLHEQGVRMSIDDFGTGYSSLNLLKQFRVYKLKIDQSFVRDIVTDPEDRAIVAAIIDMAENLGLLTIAEGVETEEQLSWLRAQGCDELQGYLFSRPLPAAAFAAYAQQHQPAAAPARS</sequence>
<dbReference type="GO" id="GO:0071111">
    <property type="term" value="F:cyclic-guanylate-specific phosphodiesterase activity"/>
    <property type="evidence" value="ECO:0007669"/>
    <property type="project" value="UniProtKB-EC"/>
</dbReference>
<name>A0A454JGD2_9NEIS</name>
<dbReference type="PROSITE" id="PS50887">
    <property type="entry name" value="GGDEF"/>
    <property type="match status" value="1"/>
</dbReference>
<dbReference type="SMART" id="SM00091">
    <property type="entry name" value="PAS"/>
    <property type="match status" value="1"/>
</dbReference>
<dbReference type="InterPro" id="IPR013656">
    <property type="entry name" value="PAS_4"/>
</dbReference>
<keyword evidence="8" id="KW-1185">Reference proteome</keyword>
<dbReference type="PROSITE" id="PS50113">
    <property type="entry name" value="PAC"/>
    <property type="match status" value="1"/>
</dbReference>
<evidence type="ECO:0000259" key="4">
    <source>
        <dbReference type="PROSITE" id="PS50113"/>
    </source>
</evidence>
<proteinExistence type="predicted"/>
<dbReference type="InterPro" id="IPR000160">
    <property type="entry name" value="GGDEF_dom"/>
</dbReference>